<evidence type="ECO:0000259" key="14">
    <source>
        <dbReference type="Pfam" id="PF00593"/>
    </source>
</evidence>
<dbReference type="Gene3D" id="2.40.170.20">
    <property type="entry name" value="TonB-dependent receptor, beta-barrel domain"/>
    <property type="match status" value="1"/>
</dbReference>
<keyword evidence="2 11" id="KW-0813">Transport</keyword>
<evidence type="ECO:0000256" key="11">
    <source>
        <dbReference type="PROSITE-ProRule" id="PRU01360"/>
    </source>
</evidence>
<organism evidence="16 17">
    <name type="scientific">Nitrospirillum iridis</name>
    <dbReference type="NCBI Taxonomy" id="765888"/>
    <lineage>
        <taxon>Bacteria</taxon>
        <taxon>Pseudomonadati</taxon>
        <taxon>Pseudomonadota</taxon>
        <taxon>Alphaproteobacteria</taxon>
        <taxon>Rhodospirillales</taxon>
        <taxon>Azospirillaceae</taxon>
        <taxon>Nitrospirillum</taxon>
    </lineage>
</organism>
<evidence type="ECO:0000313" key="16">
    <source>
        <dbReference type="EMBL" id="MBB6250962.1"/>
    </source>
</evidence>
<dbReference type="EMBL" id="JACIIZ010000003">
    <property type="protein sequence ID" value="MBB6250962.1"/>
    <property type="molecule type" value="Genomic_DNA"/>
</dbReference>
<evidence type="ECO:0000256" key="12">
    <source>
        <dbReference type="RuleBase" id="RU003357"/>
    </source>
</evidence>
<evidence type="ECO:0000313" key="17">
    <source>
        <dbReference type="Proteomes" id="UP000539175"/>
    </source>
</evidence>
<comment type="subcellular location">
    <subcellularLocation>
        <location evidence="1 11">Cell outer membrane</location>
        <topology evidence="1 11">Multi-pass membrane protein</topology>
    </subcellularLocation>
</comment>
<dbReference type="InterPro" id="IPR000531">
    <property type="entry name" value="Beta-barrel_TonB"/>
</dbReference>
<feature type="domain" description="TonB-dependent receptor-like beta-barrel" evidence="14">
    <location>
        <begin position="300"/>
        <end position="673"/>
    </location>
</feature>
<reference evidence="16 17" key="1">
    <citation type="submission" date="2020-08" db="EMBL/GenBank/DDBJ databases">
        <title>Genomic Encyclopedia of Type Strains, Phase IV (KMG-IV): sequencing the most valuable type-strain genomes for metagenomic binning, comparative biology and taxonomic classification.</title>
        <authorList>
            <person name="Goeker M."/>
        </authorList>
    </citation>
    <scope>NUCLEOTIDE SEQUENCE [LARGE SCALE GENOMIC DNA]</scope>
    <source>
        <strain evidence="16 17">DSM 22198</strain>
    </source>
</reference>
<dbReference type="PANTHER" id="PTHR32552:SF81">
    <property type="entry name" value="TONB-DEPENDENT OUTER MEMBRANE RECEPTOR"/>
    <property type="match status" value="1"/>
</dbReference>
<dbReference type="GO" id="GO:0006826">
    <property type="term" value="P:iron ion transport"/>
    <property type="evidence" value="ECO:0007669"/>
    <property type="project" value="UniProtKB-KW"/>
</dbReference>
<dbReference type="AlphaFoldDB" id="A0A7X0EBR3"/>
<keyword evidence="17" id="KW-1185">Reference proteome</keyword>
<dbReference type="PROSITE" id="PS52016">
    <property type="entry name" value="TONB_DEPENDENT_REC_3"/>
    <property type="match status" value="1"/>
</dbReference>
<evidence type="ECO:0000256" key="6">
    <source>
        <dbReference type="ARBA" id="ARBA00023004"/>
    </source>
</evidence>
<protein>
    <submittedName>
        <fullName evidence="16">Iron complex outermembrane receptor protein</fullName>
    </submittedName>
</protein>
<evidence type="ECO:0000256" key="7">
    <source>
        <dbReference type="ARBA" id="ARBA00023065"/>
    </source>
</evidence>
<evidence type="ECO:0000256" key="3">
    <source>
        <dbReference type="ARBA" id="ARBA00022452"/>
    </source>
</evidence>
<dbReference type="PROSITE" id="PS51318">
    <property type="entry name" value="TAT"/>
    <property type="match status" value="1"/>
</dbReference>
<dbReference type="PANTHER" id="PTHR32552">
    <property type="entry name" value="FERRICHROME IRON RECEPTOR-RELATED"/>
    <property type="match status" value="1"/>
</dbReference>
<dbReference type="GO" id="GO:0009279">
    <property type="term" value="C:cell outer membrane"/>
    <property type="evidence" value="ECO:0007669"/>
    <property type="project" value="UniProtKB-SubCell"/>
</dbReference>
<dbReference type="Pfam" id="PF00593">
    <property type="entry name" value="TonB_dep_Rec_b-barrel"/>
    <property type="match status" value="1"/>
</dbReference>
<keyword evidence="9 11" id="KW-0472">Membrane</keyword>
<comment type="caution">
    <text evidence="16">The sequence shown here is derived from an EMBL/GenBank/DDBJ whole genome shotgun (WGS) entry which is preliminary data.</text>
</comment>
<comment type="similarity">
    <text evidence="11 12">Belongs to the TonB-dependent receptor family.</text>
</comment>
<evidence type="ECO:0000256" key="9">
    <source>
        <dbReference type="ARBA" id="ARBA00023136"/>
    </source>
</evidence>
<keyword evidence="13" id="KW-0732">Signal</keyword>
<evidence type="ECO:0000256" key="5">
    <source>
        <dbReference type="ARBA" id="ARBA00022692"/>
    </source>
</evidence>
<dbReference type="RefSeq" id="WP_184799011.1">
    <property type="nucleotide sequence ID" value="NZ_JACIIZ010000003.1"/>
</dbReference>
<keyword evidence="3 11" id="KW-1134">Transmembrane beta strand</keyword>
<keyword evidence="4" id="KW-0410">Iron transport</keyword>
<keyword evidence="7" id="KW-0406">Ion transport</keyword>
<evidence type="ECO:0000256" key="8">
    <source>
        <dbReference type="ARBA" id="ARBA00023077"/>
    </source>
</evidence>
<feature type="domain" description="TonB-dependent receptor plug" evidence="15">
    <location>
        <begin position="55"/>
        <end position="158"/>
    </location>
</feature>
<evidence type="ECO:0000256" key="1">
    <source>
        <dbReference type="ARBA" id="ARBA00004571"/>
    </source>
</evidence>
<proteinExistence type="inferred from homology"/>
<keyword evidence="6" id="KW-0408">Iron</keyword>
<dbReference type="Proteomes" id="UP000539175">
    <property type="component" value="Unassembled WGS sequence"/>
</dbReference>
<dbReference type="Pfam" id="PF07715">
    <property type="entry name" value="Plug"/>
    <property type="match status" value="1"/>
</dbReference>
<evidence type="ECO:0000256" key="2">
    <source>
        <dbReference type="ARBA" id="ARBA00022448"/>
    </source>
</evidence>
<evidence type="ECO:0000256" key="10">
    <source>
        <dbReference type="ARBA" id="ARBA00023237"/>
    </source>
</evidence>
<keyword evidence="8 12" id="KW-0798">TonB box</keyword>
<keyword evidence="10 11" id="KW-0998">Cell outer membrane</keyword>
<dbReference type="SUPFAM" id="SSF56935">
    <property type="entry name" value="Porins"/>
    <property type="match status" value="1"/>
</dbReference>
<feature type="signal peptide" evidence="13">
    <location>
        <begin position="1"/>
        <end position="30"/>
    </location>
</feature>
<accession>A0A7X0EBR3</accession>
<dbReference type="InterPro" id="IPR036942">
    <property type="entry name" value="Beta-barrel_TonB_sf"/>
</dbReference>
<evidence type="ECO:0000256" key="13">
    <source>
        <dbReference type="SAM" id="SignalP"/>
    </source>
</evidence>
<sequence>MNNQSLNRHRWLTGTALLGLAVAGTLPARAQTTAPADTGALTEIVVTAERRSTDVQKTPIAITTVTGEALAQQGTVNLQNAIALIPSVQVQQTNFGATFYIRGIGTRGTDGPSPVAVNIDGVYQERAEVTNSAFADVNRVEVLRGPQGTLYGRNANGGSVNVITNGPVLGRVEGAGTLQYGNYNTLKTEGVINVPLGDKVAVRGVFSSYSHDGYLSNGLDDADEKYGRVKVLAQPTDDVRVLLEADLQKDGGKGAGNVRLPVDSRSNPWEGDDYSSMYAIPTGDALYCNPHCTASYDMQNVDVHGQVDWDAKFANLTLLAAHQDFEKTYVQPFSGTYERYHLPLIQNSVEFRLASEDDSRLKWVAGFYYLNQDDSGAKKTNYTFDSVENVVHGTVDSKAVFGQATYPVTDRLRVTAGLRYTNDTLEETDESGTQTATTVASPMKATFAKTTYKVGVEYDLAAANMLYAQVSTGYKAGGLSTFTGNYGPEEITAYEVGSKNRFLNDRLQINLAAYYYEYTGYQLSYYHYVNDTPEFFTSNVPGTTKVYGWEAEGSYMLTPDDRVDFSVNNGYSSFGNATVLLSCGADICATALGGRELPRNPRWTGTAAYEHTFNLNDGARVTAGVNMQAKSSYYIDLLRFSYSEADPYSIWNGKITYEAPNGQWSISAYVNNIGNTPVVQQANTAGSVNVYSVIGDPRTYGVVLHAKF</sequence>
<dbReference type="InterPro" id="IPR006311">
    <property type="entry name" value="TAT_signal"/>
</dbReference>
<gene>
    <name evidence="16" type="ORF">FHS74_001507</name>
</gene>
<evidence type="ECO:0000256" key="4">
    <source>
        <dbReference type="ARBA" id="ARBA00022496"/>
    </source>
</evidence>
<evidence type="ECO:0000259" key="15">
    <source>
        <dbReference type="Pfam" id="PF07715"/>
    </source>
</evidence>
<keyword evidence="16" id="KW-0675">Receptor</keyword>
<name>A0A7X0EBR3_9PROT</name>
<keyword evidence="5 11" id="KW-0812">Transmembrane</keyword>
<feature type="chain" id="PRO_5030859539" evidence="13">
    <location>
        <begin position="31"/>
        <end position="708"/>
    </location>
</feature>
<dbReference type="InterPro" id="IPR012910">
    <property type="entry name" value="Plug_dom"/>
</dbReference>
<dbReference type="InterPro" id="IPR039426">
    <property type="entry name" value="TonB-dep_rcpt-like"/>
</dbReference>